<proteinExistence type="predicted"/>
<evidence type="ECO:0000259" key="2">
    <source>
        <dbReference type="Pfam" id="PF00892"/>
    </source>
</evidence>
<evidence type="ECO:0000313" key="4">
    <source>
        <dbReference type="Proteomes" id="UP000270261"/>
    </source>
</evidence>
<keyword evidence="1" id="KW-0812">Transmembrane</keyword>
<dbReference type="Proteomes" id="UP000270261">
    <property type="component" value="Unassembled WGS sequence"/>
</dbReference>
<dbReference type="OrthoDB" id="7210375at2"/>
<feature type="domain" description="EamA" evidence="2">
    <location>
        <begin position="27"/>
        <end position="110"/>
    </location>
</feature>
<keyword evidence="1" id="KW-0472">Membrane</keyword>
<feature type="transmembrane region" description="Helical" evidence="1">
    <location>
        <begin position="39"/>
        <end position="59"/>
    </location>
</feature>
<keyword evidence="1" id="KW-1133">Transmembrane helix</keyword>
<dbReference type="SUPFAM" id="SSF103481">
    <property type="entry name" value="Multidrug resistance efflux transporter EmrE"/>
    <property type="match status" value="1"/>
</dbReference>
<organism evidence="3 4">
    <name type="scientific">Lautropia dentalis</name>
    <dbReference type="NCBI Taxonomy" id="2490857"/>
    <lineage>
        <taxon>Bacteria</taxon>
        <taxon>Pseudomonadati</taxon>
        <taxon>Pseudomonadota</taxon>
        <taxon>Betaproteobacteria</taxon>
        <taxon>Burkholderiales</taxon>
        <taxon>Burkholderiaceae</taxon>
        <taxon>Lautropia</taxon>
    </lineage>
</organism>
<comment type="caution">
    <text evidence="3">The sequence shown here is derived from an EMBL/GenBank/DDBJ whole genome shotgun (WGS) entry which is preliminary data.</text>
</comment>
<accession>A0A3R8MRT2</accession>
<dbReference type="Pfam" id="PF00892">
    <property type="entry name" value="EamA"/>
    <property type="match status" value="1"/>
</dbReference>
<dbReference type="Gene3D" id="1.10.3730.20">
    <property type="match status" value="1"/>
</dbReference>
<dbReference type="AlphaFoldDB" id="A0A3R8MRT2"/>
<keyword evidence="4" id="KW-1185">Reference proteome</keyword>
<evidence type="ECO:0000256" key="1">
    <source>
        <dbReference type="SAM" id="Phobius"/>
    </source>
</evidence>
<dbReference type="EMBL" id="RRUE01000001">
    <property type="protein sequence ID" value="RRN45014.1"/>
    <property type="molecule type" value="Genomic_DNA"/>
</dbReference>
<feature type="transmembrane region" description="Helical" evidence="1">
    <location>
        <begin position="68"/>
        <end position="87"/>
    </location>
</feature>
<dbReference type="RefSeq" id="WP_125094445.1">
    <property type="nucleotide sequence ID" value="NZ_RRUE01000001.1"/>
</dbReference>
<feature type="transmembrane region" description="Helical" evidence="1">
    <location>
        <begin position="93"/>
        <end position="110"/>
    </location>
</feature>
<dbReference type="GO" id="GO:0016020">
    <property type="term" value="C:membrane"/>
    <property type="evidence" value="ECO:0007669"/>
    <property type="project" value="InterPro"/>
</dbReference>
<dbReference type="InterPro" id="IPR037185">
    <property type="entry name" value="EmrE-like"/>
</dbReference>
<dbReference type="InterPro" id="IPR000620">
    <property type="entry name" value="EamA_dom"/>
</dbReference>
<protein>
    <submittedName>
        <fullName evidence="3">4-amino-4-deoxy-L-arabinose-phospho-UDP flippase</fullName>
    </submittedName>
</protein>
<evidence type="ECO:0000313" key="3">
    <source>
        <dbReference type="EMBL" id="RRN45014.1"/>
    </source>
</evidence>
<sequence>MIHFQALLCVIGIAAGQVLFKLAASSLSRTGSVLAPETALLMVIALGVYGFVTLAWIWILRKAELGKVYPLTALAFVLVPLASHWMFGEQFHLQYFIGVALIMSGIVLAVRS</sequence>
<reference evidence="3 4" key="1">
    <citation type="submission" date="2018-11" db="EMBL/GenBank/DDBJ databases">
        <title>Genome sequencing of Lautropia sp. KCOM 2505 (= ChDC F240).</title>
        <authorList>
            <person name="Kook J.-K."/>
            <person name="Park S.-N."/>
            <person name="Lim Y.K."/>
        </authorList>
    </citation>
    <scope>NUCLEOTIDE SEQUENCE [LARGE SCALE GENOMIC DNA]</scope>
    <source>
        <strain evidence="3 4">KCOM 2505</strain>
    </source>
</reference>
<gene>
    <name evidence="3" type="ORF">EHV23_01755</name>
</gene>
<name>A0A3R8MRT2_9BURK</name>